<evidence type="ECO:0000313" key="3">
    <source>
        <dbReference type="Proteomes" id="UP000474159"/>
    </source>
</evidence>
<keyword evidence="3" id="KW-1185">Reference proteome</keyword>
<comment type="caution">
    <text evidence="2">The sequence shown here is derived from an EMBL/GenBank/DDBJ whole genome shotgun (WGS) entry which is preliminary data.</text>
</comment>
<name>A0A6L3STF4_9HYPH</name>
<organism evidence="2 3">
    <name type="scientific">Methylobacterium soli</name>
    <dbReference type="NCBI Taxonomy" id="553447"/>
    <lineage>
        <taxon>Bacteria</taxon>
        <taxon>Pseudomonadati</taxon>
        <taxon>Pseudomonadota</taxon>
        <taxon>Alphaproteobacteria</taxon>
        <taxon>Hyphomicrobiales</taxon>
        <taxon>Methylobacteriaceae</taxon>
        <taxon>Methylobacterium</taxon>
    </lineage>
</organism>
<dbReference type="Proteomes" id="UP000474159">
    <property type="component" value="Unassembled WGS sequence"/>
</dbReference>
<feature type="chain" id="PRO_5026751055" description="DUF3224 domain-containing protein" evidence="1">
    <location>
        <begin position="32"/>
        <end position="173"/>
    </location>
</feature>
<dbReference type="EMBL" id="VZZK01000053">
    <property type="protein sequence ID" value="KAB1071713.1"/>
    <property type="molecule type" value="Genomic_DNA"/>
</dbReference>
<proteinExistence type="predicted"/>
<gene>
    <name evidence="2" type="ORF">F6X53_28895</name>
</gene>
<protein>
    <recommendedName>
        <fullName evidence="4">DUF3224 domain-containing protein</fullName>
    </recommendedName>
</protein>
<feature type="signal peptide" evidence="1">
    <location>
        <begin position="1"/>
        <end position="31"/>
    </location>
</feature>
<evidence type="ECO:0000256" key="1">
    <source>
        <dbReference type="SAM" id="SignalP"/>
    </source>
</evidence>
<dbReference type="AlphaFoldDB" id="A0A6L3STF4"/>
<reference evidence="2 3" key="1">
    <citation type="submission" date="2019-09" db="EMBL/GenBank/DDBJ databases">
        <title>YIM 48816 draft genome.</title>
        <authorList>
            <person name="Jiang L."/>
        </authorList>
    </citation>
    <scope>NUCLEOTIDE SEQUENCE [LARGE SCALE GENOMIC DNA]</scope>
    <source>
        <strain evidence="2 3">YIM 48816</strain>
    </source>
</reference>
<evidence type="ECO:0000313" key="2">
    <source>
        <dbReference type="EMBL" id="KAB1071713.1"/>
    </source>
</evidence>
<keyword evidence="1" id="KW-0732">Signal</keyword>
<evidence type="ECO:0008006" key="4">
    <source>
        <dbReference type="Google" id="ProtNLM"/>
    </source>
</evidence>
<dbReference type="OrthoDB" id="7992754at2"/>
<accession>A0A6L3STF4</accession>
<sequence length="173" mass="17832">MVGPSCPSGCRLTMLAAIICAAMAPVPPALAMPMGGSYTGHIDHQRPQPLGPNEVRIKQTASGMNAGPGTPLDGAKVQWVETVTLKNGQGPVQGTIRFTTPSGATSSAYKGTATTDPQGRVTAQGTYQVTEGTGALAGVKGRGNFSVAYTSKTDFAGEWRGEVRLPGQKSSKR</sequence>